<evidence type="ECO:0000256" key="1">
    <source>
        <dbReference type="SAM" id="MobiDB-lite"/>
    </source>
</evidence>
<feature type="compositionally biased region" description="Basic residues" evidence="1">
    <location>
        <begin position="53"/>
        <end position="64"/>
    </location>
</feature>
<dbReference type="Proteomes" id="UP001642409">
    <property type="component" value="Unassembled WGS sequence"/>
</dbReference>
<gene>
    <name evidence="3" type="ORF">HINF_LOCUS20949</name>
    <name evidence="2" type="ORF">HINF_LOCUS50820</name>
</gene>
<accession>A0AA86ULP2</accession>
<reference evidence="3 4" key="2">
    <citation type="submission" date="2024-07" db="EMBL/GenBank/DDBJ databases">
        <authorList>
            <person name="Akdeniz Z."/>
        </authorList>
    </citation>
    <scope>NUCLEOTIDE SEQUENCE [LARGE SCALE GENOMIC DNA]</scope>
</reference>
<dbReference type="AlphaFoldDB" id="A0AA86ULP2"/>
<evidence type="ECO:0000313" key="4">
    <source>
        <dbReference type="Proteomes" id="UP001642409"/>
    </source>
</evidence>
<dbReference type="EMBL" id="CAXDID020000057">
    <property type="protein sequence ID" value="CAL6008095.1"/>
    <property type="molecule type" value="Genomic_DNA"/>
</dbReference>
<protein>
    <submittedName>
        <fullName evidence="3">Hypothetical_protein</fullName>
    </submittedName>
</protein>
<organism evidence="2">
    <name type="scientific">Hexamita inflata</name>
    <dbReference type="NCBI Taxonomy" id="28002"/>
    <lineage>
        <taxon>Eukaryota</taxon>
        <taxon>Metamonada</taxon>
        <taxon>Diplomonadida</taxon>
        <taxon>Hexamitidae</taxon>
        <taxon>Hexamitinae</taxon>
        <taxon>Hexamita</taxon>
    </lineage>
</organism>
<sequence>MPEMNEIFLRKFVYRQFLYIVPELLKQNFETPLVFDGQRQRAGIRKTPLPYRTSKKWKSRKRREKVAGENRAPRPGVSSRKAYGAMLPGPFVQVEQKNYRASSPGYLYLKPTPPMQDSSEEELVPVGSALELRPGVQIVH</sequence>
<comment type="caution">
    <text evidence="2">The sequence shown here is derived from an EMBL/GenBank/DDBJ whole genome shotgun (WGS) entry which is preliminary data.</text>
</comment>
<keyword evidence="4" id="KW-1185">Reference proteome</keyword>
<reference evidence="2" key="1">
    <citation type="submission" date="2023-06" db="EMBL/GenBank/DDBJ databases">
        <authorList>
            <person name="Kurt Z."/>
        </authorList>
    </citation>
    <scope>NUCLEOTIDE SEQUENCE</scope>
</reference>
<name>A0AA86ULP2_9EUKA</name>
<evidence type="ECO:0000313" key="2">
    <source>
        <dbReference type="EMBL" id="CAI9963175.1"/>
    </source>
</evidence>
<dbReference type="EMBL" id="CATOUU010000967">
    <property type="protein sequence ID" value="CAI9963175.1"/>
    <property type="molecule type" value="Genomic_DNA"/>
</dbReference>
<proteinExistence type="predicted"/>
<evidence type="ECO:0000313" key="3">
    <source>
        <dbReference type="EMBL" id="CAL6008095.1"/>
    </source>
</evidence>
<feature type="region of interest" description="Disordered" evidence="1">
    <location>
        <begin position="45"/>
        <end position="81"/>
    </location>
</feature>